<gene>
    <name evidence="2" type="ORF">E8L99_11600</name>
</gene>
<evidence type="ECO:0000313" key="2">
    <source>
        <dbReference type="EMBL" id="QCK86350.1"/>
    </source>
</evidence>
<evidence type="ECO:0000313" key="3">
    <source>
        <dbReference type="Proteomes" id="UP000298588"/>
    </source>
</evidence>
<organism evidence="2 3">
    <name type="scientific">Phreatobacter aquaticus</name>
    <dbReference type="NCBI Taxonomy" id="2570229"/>
    <lineage>
        <taxon>Bacteria</taxon>
        <taxon>Pseudomonadati</taxon>
        <taxon>Pseudomonadota</taxon>
        <taxon>Alphaproteobacteria</taxon>
        <taxon>Hyphomicrobiales</taxon>
        <taxon>Phreatobacteraceae</taxon>
        <taxon>Phreatobacter</taxon>
    </lineage>
</organism>
<dbReference type="OrthoDB" id="9807542at2"/>
<dbReference type="EMBL" id="CP039865">
    <property type="protein sequence ID" value="QCK86350.1"/>
    <property type="molecule type" value="Genomic_DNA"/>
</dbReference>
<dbReference type="InterPro" id="IPR015947">
    <property type="entry name" value="PUA-like_sf"/>
</dbReference>
<dbReference type="PIRSF" id="PIRSF021320">
    <property type="entry name" value="DUF984"/>
    <property type="match status" value="1"/>
</dbReference>
<dbReference type="AlphaFoldDB" id="A0A4D7QED4"/>
<dbReference type="Gene3D" id="3.10.400.10">
    <property type="entry name" value="Sulfate adenylyltransferase"/>
    <property type="match status" value="1"/>
</dbReference>
<dbReference type="InterPro" id="IPR009326">
    <property type="entry name" value="DUF984"/>
</dbReference>
<dbReference type="Pfam" id="PF04266">
    <property type="entry name" value="ASCH"/>
    <property type="match status" value="1"/>
</dbReference>
<protein>
    <submittedName>
        <fullName evidence="2">ASCH domain-containing protein</fullName>
    </submittedName>
</protein>
<dbReference type="CDD" id="cd06553">
    <property type="entry name" value="ASCH_Ef3133_like"/>
    <property type="match status" value="1"/>
</dbReference>
<evidence type="ECO:0000259" key="1">
    <source>
        <dbReference type="SMART" id="SM01022"/>
    </source>
</evidence>
<dbReference type="SUPFAM" id="SSF88697">
    <property type="entry name" value="PUA domain-like"/>
    <property type="match status" value="1"/>
</dbReference>
<dbReference type="Proteomes" id="UP000298588">
    <property type="component" value="Chromosome"/>
</dbReference>
<dbReference type="PANTHER" id="PTHR39203:SF1">
    <property type="entry name" value="CYTOPLASMIC PROTEIN"/>
    <property type="match status" value="1"/>
</dbReference>
<dbReference type="KEGG" id="paqt:E8L99_11600"/>
<dbReference type="RefSeq" id="WP_137099681.1">
    <property type="nucleotide sequence ID" value="NZ_CP039865.1"/>
</dbReference>
<name>A0A4D7QED4_9HYPH</name>
<feature type="domain" description="ASCH" evidence="1">
    <location>
        <begin position="14"/>
        <end position="131"/>
    </location>
</feature>
<dbReference type="InterPro" id="IPR007374">
    <property type="entry name" value="ASCH_domain"/>
</dbReference>
<reference evidence="2 3" key="1">
    <citation type="submission" date="2019-04" db="EMBL/GenBank/DDBJ databases">
        <title>Phreatobacter aquaticus sp. nov.</title>
        <authorList>
            <person name="Choi A."/>
            <person name="Baek K."/>
        </authorList>
    </citation>
    <scope>NUCLEOTIDE SEQUENCE [LARGE SCALE GENOMIC DNA]</scope>
    <source>
        <strain evidence="2 3">NMCR1094</strain>
    </source>
</reference>
<dbReference type="SMART" id="SM01022">
    <property type="entry name" value="ASCH"/>
    <property type="match status" value="1"/>
</dbReference>
<accession>A0A4D7QED4</accession>
<keyword evidence="3" id="KW-1185">Reference proteome</keyword>
<dbReference type="PANTHER" id="PTHR39203">
    <property type="entry name" value="CYTOPLASMIC PROTEIN-RELATED"/>
    <property type="match status" value="1"/>
</dbReference>
<sequence>MRFDPAQYPDAPRWPFGDSPELADELLALVLAGQKRATCNSLADAKARGLMPKLGEINIVLDGAGQPACSIETTAVDIMRFDAVDAAFAAEEGEGDGSLAFWRDAHQAYFRRQGTFDADMLVVCERFALRDIFERPEPVR</sequence>
<proteinExistence type="predicted"/>